<name>A0A3M7T5Z8_BRAPC</name>
<keyword evidence="2" id="KW-1185">Reference proteome</keyword>
<proteinExistence type="predicted"/>
<reference evidence="1 2" key="1">
    <citation type="journal article" date="2018" name="Sci. Rep.">
        <title>Genomic signatures of local adaptation to the degree of environmental predictability in rotifers.</title>
        <authorList>
            <person name="Franch-Gras L."/>
            <person name="Hahn C."/>
            <person name="Garcia-Roger E.M."/>
            <person name="Carmona M.J."/>
            <person name="Serra M."/>
            <person name="Gomez A."/>
        </authorList>
    </citation>
    <scope>NUCLEOTIDE SEQUENCE [LARGE SCALE GENOMIC DNA]</scope>
    <source>
        <strain evidence="1">HYR1</strain>
    </source>
</reference>
<evidence type="ECO:0000313" key="2">
    <source>
        <dbReference type="Proteomes" id="UP000276133"/>
    </source>
</evidence>
<sequence>MTAEVPTDEKQNLISQLPSSKNELNSEIFKILFVKAIKDYFKVHWKNKRLHILMAMSEPGIGNS</sequence>
<dbReference type="Proteomes" id="UP000276133">
    <property type="component" value="Unassembled WGS sequence"/>
</dbReference>
<dbReference type="AlphaFoldDB" id="A0A3M7T5Z8"/>
<dbReference type="EMBL" id="REGN01000224">
    <property type="protein sequence ID" value="RNA43452.1"/>
    <property type="molecule type" value="Genomic_DNA"/>
</dbReference>
<comment type="caution">
    <text evidence="1">The sequence shown here is derived from an EMBL/GenBank/DDBJ whole genome shotgun (WGS) entry which is preliminary data.</text>
</comment>
<organism evidence="1 2">
    <name type="scientific">Brachionus plicatilis</name>
    <name type="common">Marine rotifer</name>
    <name type="synonym">Brachionus muelleri</name>
    <dbReference type="NCBI Taxonomy" id="10195"/>
    <lineage>
        <taxon>Eukaryota</taxon>
        <taxon>Metazoa</taxon>
        <taxon>Spiralia</taxon>
        <taxon>Gnathifera</taxon>
        <taxon>Rotifera</taxon>
        <taxon>Eurotatoria</taxon>
        <taxon>Monogononta</taxon>
        <taxon>Pseudotrocha</taxon>
        <taxon>Ploima</taxon>
        <taxon>Brachionidae</taxon>
        <taxon>Brachionus</taxon>
    </lineage>
</organism>
<evidence type="ECO:0000313" key="1">
    <source>
        <dbReference type="EMBL" id="RNA43452.1"/>
    </source>
</evidence>
<gene>
    <name evidence="1" type="ORF">BpHYR1_039748</name>
</gene>
<accession>A0A3M7T5Z8</accession>
<protein>
    <submittedName>
        <fullName evidence="1">Uncharacterized protein</fullName>
    </submittedName>
</protein>